<dbReference type="Proteomes" id="UP000886501">
    <property type="component" value="Unassembled WGS sequence"/>
</dbReference>
<protein>
    <submittedName>
        <fullName evidence="1">Uncharacterized protein</fullName>
    </submittedName>
</protein>
<comment type="caution">
    <text evidence="1">The sequence shown here is derived from an EMBL/GenBank/DDBJ whole genome shotgun (WGS) entry which is preliminary data.</text>
</comment>
<sequence>VLNNYRRAHGAGYQHGDRKGCLRGTRETVLNEIESWTRDFERPPVFWLNGLAGTGKSTIAQTVSEQIFANGLLGASFFCSRDFEDRSDLRLIFPTLAVQLAHKYHAFRSILVPLLRSNPDIVHESLVNQMEELIVKPLKSADVWTVIVIDALDECKDEEPQSAILSVLGRFVGRIPKVKFFITGRPEPRIKTGFRLPLLVDSTDVFVLHDVQPSLINSDIRVFLKHELSEGKTRFNSKTTLDSLYTSILKAAFSEEDSEVDSKVRSTIGAVVLFVNPLPPPAIAKLIGLDSDEVSLFLTLVQSLLAFDEDSSQSVKPFHKSFPDFITDPSRCTDARFLISPKILHLELAMNCLRVVNDGLERNLLSLPDYALNSEVEDLQTRIDDRISDALRYACRSWHSHLTETEGDIVDVISHLRVFLDEKFLGWLEVVSVLGAVRGAIVGLDQLICWLQEVCFGPLTALCVV</sequence>
<keyword evidence="2" id="KW-1185">Reference proteome</keyword>
<reference evidence="1" key="1">
    <citation type="submission" date="2019-10" db="EMBL/GenBank/DDBJ databases">
        <authorList>
            <consortium name="DOE Joint Genome Institute"/>
            <person name="Kuo A."/>
            <person name="Miyauchi S."/>
            <person name="Kiss E."/>
            <person name="Drula E."/>
            <person name="Kohler A."/>
            <person name="Sanchez-Garcia M."/>
            <person name="Andreopoulos B."/>
            <person name="Barry K.W."/>
            <person name="Bonito G."/>
            <person name="Buee M."/>
            <person name="Carver A."/>
            <person name="Chen C."/>
            <person name="Cichocki N."/>
            <person name="Clum A."/>
            <person name="Culley D."/>
            <person name="Crous P.W."/>
            <person name="Fauchery L."/>
            <person name="Girlanda M."/>
            <person name="Hayes R."/>
            <person name="Keri Z."/>
            <person name="Labutti K."/>
            <person name="Lipzen A."/>
            <person name="Lombard V."/>
            <person name="Magnuson J."/>
            <person name="Maillard F."/>
            <person name="Morin E."/>
            <person name="Murat C."/>
            <person name="Nolan M."/>
            <person name="Ohm R."/>
            <person name="Pangilinan J."/>
            <person name="Pereira M."/>
            <person name="Perotto S."/>
            <person name="Peter M."/>
            <person name="Riley R."/>
            <person name="Sitrit Y."/>
            <person name="Stielow B."/>
            <person name="Szollosi G."/>
            <person name="Zifcakova L."/>
            <person name="Stursova M."/>
            <person name="Spatafora J.W."/>
            <person name="Tedersoo L."/>
            <person name="Vaario L.-M."/>
            <person name="Yamada A."/>
            <person name="Yan M."/>
            <person name="Wang P."/>
            <person name="Xu J."/>
            <person name="Bruns T."/>
            <person name="Baldrian P."/>
            <person name="Vilgalys R."/>
            <person name="Henrissat B."/>
            <person name="Grigoriev I.V."/>
            <person name="Hibbett D."/>
            <person name="Nagy L.G."/>
            <person name="Martin F.M."/>
        </authorList>
    </citation>
    <scope>NUCLEOTIDE SEQUENCE</scope>
    <source>
        <strain evidence="1">P2</strain>
    </source>
</reference>
<evidence type="ECO:0000313" key="2">
    <source>
        <dbReference type="Proteomes" id="UP000886501"/>
    </source>
</evidence>
<dbReference type="EMBL" id="MU117993">
    <property type="protein sequence ID" value="KAF9649794.1"/>
    <property type="molecule type" value="Genomic_DNA"/>
</dbReference>
<reference evidence="1" key="2">
    <citation type="journal article" date="2020" name="Nat. Commun.">
        <title>Large-scale genome sequencing of mycorrhizal fungi provides insights into the early evolution of symbiotic traits.</title>
        <authorList>
            <person name="Miyauchi S."/>
            <person name="Kiss E."/>
            <person name="Kuo A."/>
            <person name="Drula E."/>
            <person name="Kohler A."/>
            <person name="Sanchez-Garcia M."/>
            <person name="Morin E."/>
            <person name="Andreopoulos B."/>
            <person name="Barry K.W."/>
            <person name="Bonito G."/>
            <person name="Buee M."/>
            <person name="Carver A."/>
            <person name="Chen C."/>
            <person name="Cichocki N."/>
            <person name="Clum A."/>
            <person name="Culley D."/>
            <person name="Crous P.W."/>
            <person name="Fauchery L."/>
            <person name="Girlanda M."/>
            <person name="Hayes R.D."/>
            <person name="Keri Z."/>
            <person name="LaButti K."/>
            <person name="Lipzen A."/>
            <person name="Lombard V."/>
            <person name="Magnuson J."/>
            <person name="Maillard F."/>
            <person name="Murat C."/>
            <person name="Nolan M."/>
            <person name="Ohm R.A."/>
            <person name="Pangilinan J."/>
            <person name="Pereira M.F."/>
            <person name="Perotto S."/>
            <person name="Peter M."/>
            <person name="Pfister S."/>
            <person name="Riley R."/>
            <person name="Sitrit Y."/>
            <person name="Stielow J.B."/>
            <person name="Szollosi G."/>
            <person name="Zifcakova L."/>
            <person name="Stursova M."/>
            <person name="Spatafora J.W."/>
            <person name="Tedersoo L."/>
            <person name="Vaario L.M."/>
            <person name="Yamada A."/>
            <person name="Yan M."/>
            <person name="Wang P."/>
            <person name="Xu J."/>
            <person name="Bruns T."/>
            <person name="Baldrian P."/>
            <person name="Vilgalys R."/>
            <person name="Dunand C."/>
            <person name="Henrissat B."/>
            <person name="Grigoriev I.V."/>
            <person name="Hibbett D."/>
            <person name="Nagy L.G."/>
            <person name="Martin F.M."/>
        </authorList>
    </citation>
    <scope>NUCLEOTIDE SEQUENCE</scope>
    <source>
        <strain evidence="1">P2</strain>
    </source>
</reference>
<gene>
    <name evidence="1" type="ORF">BDM02DRAFT_3094164</name>
</gene>
<feature type="non-terminal residue" evidence="1">
    <location>
        <position position="1"/>
    </location>
</feature>
<name>A0ACB6ZJU6_THEGA</name>
<proteinExistence type="predicted"/>
<evidence type="ECO:0000313" key="1">
    <source>
        <dbReference type="EMBL" id="KAF9649794.1"/>
    </source>
</evidence>
<accession>A0ACB6ZJU6</accession>
<organism evidence="1 2">
    <name type="scientific">Thelephora ganbajun</name>
    <name type="common">Ganba fungus</name>
    <dbReference type="NCBI Taxonomy" id="370292"/>
    <lineage>
        <taxon>Eukaryota</taxon>
        <taxon>Fungi</taxon>
        <taxon>Dikarya</taxon>
        <taxon>Basidiomycota</taxon>
        <taxon>Agaricomycotina</taxon>
        <taxon>Agaricomycetes</taxon>
        <taxon>Thelephorales</taxon>
        <taxon>Thelephoraceae</taxon>
        <taxon>Thelephora</taxon>
    </lineage>
</organism>